<dbReference type="Gene3D" id="1.10.10.10">
    <property type="entry name" value="Winged helix-like DNA-binding domain superfamily/Winged helix DNA-binding domain"/>
    <property type="match status" value="1"/>
</dbReference>
<evidence type="ECO:0000259" key="4">
    <source>
        <dbReference type="PROSITE" id="PS50043"/>
    </source>
</evidence>
<name>A0ABR8E3F0_9NOSO</name>
<keyword evidence="2" id="KW-0238">DNA-binding</keyword>
<dbReference type="CDD" id="cd06170">
    <property type="entry name" value="LuxR_C_like"/>
    <property type="match status" value="1"/>
</dbReference>
<evidence type="ECO:0000313" key="5">
    <source>
        <dbReference type="EMBL" id="MBD2535138.1"/>
    </source>
</evidence>
<dbReference type="PRINTS" id="PR00038">
    <property type="entry name" value="HTHLUXR"/>
</dbReference>
<keyword evidence="3" id="KW-0804">Transcription</keyword>
<dbReference type="InterPro" id="IPR029016">
    <property type="entry name" value="GAF-like_dom_sf"/>
</dbReference>
<dbReference type="InterPro" id="IPR036388">
    <property type="entry name" value="WH-like_DNA-bd_sf"/>
</dbReference>
<accession>A0ABR8E3F0</accession>
<organism evidence="5 6">
    <name type="scientific">Nostoc flagelliforme FACHB-838</name>
    <dbReference type="NCBI Taxonomy" id="2692904"/>
    <lineage>
        <taxon>Bacteria</taxon>
        <taxon>Bacillati</taxon>
        <taxon>Cyanobacteriota</taxon>
        <taxon>Cyanophyceae</taxon>
        <taxon>Nostocales</taxon>
        <taxon>Nostocaceae</taxon>
        <taxon>Nostoc</taxon>
    </lineage>
</organism>
<proteinExistence type="predicted"/>
<dbReference type="RefSeq" id="WP_190945996.1">
    <property type="nucleotide sequence ID" value="NZ_JACJSI010000238.1"/>
</dbReference>
<evidence type="ECO:0000256" key="1">
    <source>
        <dbReference type="ARBA" id="ARBA00023015"/>
    </source>
</evidence>
<sequence length="244" mass="26834">MSDTLAALIEKVTNASSVNQLCGHYMDAAGKLFGSQHWGIYIHGLVGQQGTIYLKGLPDSFIDYYSTVGAAIDKVMEYVVSHHAPAHEQLIFTEVAWKQSELYQIGCGKIYDHEHIMTGPIVGEGRLIGTVQFARTSGTPAYNTQDLLQLSAICAHISAKLALLRSENELFLPKIEICLTARELQIAALVGKGLTNAEIAGQLWISQNTVKQTLKRIFRKLDVSARAEMVARLQLGRDVIPIQN</sequence>
<dbReference type="EMBL" id="JACJSI010000238">
    <property type="protein sequence ID" value="MBD2535138.1"/>
    <property type="molecule type" value="Genomic_DNA"/>
</dbReference>
<gene>
    <name evidence="5" type="ORF">H6G97_39305</name>
</gene>
<dbReference type="Gene3D" id="3.30.450.40">
    <property type="match status" value="1"/>
</dbReference>
<keyword evidence="6" id="KW-1185">Reference proteome</keyword>
<comment type="caution">
    <text evidence="5">The sequence shown here is derived from an EMBL/GenBank/DDBJ whole genome shotgun (WGS) entry which is preliminary data.</text>
</comment>
<dbReference type="Pfam" id="PF00196">
    <property type="entry name" value="GerE"/>
    <property type="match status" value="1"/>
</dbReference>
<evidence type="ECO:0000313" key="6">
    <source>
        <dbReference type="Proteomes" id="UP000623440"/>
    </source>
</evidence>
<dbReference type="SUPFAM" id="SSF55781">
    <property type="entry name" value="GAF domain-like"/>
    <property type="match status" value="1"/>
</dbReference>
<dbReference type="SUPFAM" id="SSF46894">
    <property type="entry name" value="C-terminal effector domain of the bipartite response regulators"/>
    <property type="match status" value="1"/>
</dbReference>
<protein>
    <submittedName>
        <fullName evidence="5">LuxR family transcriptional regulator</fullName>
    </submittedName>
</protein>
<dbReference type="SMART" id="SM00421">
    <property type="entry name" value="HTH_LUXR"/>
    <property type="match status" value="1"/>
</dbReference>
<evidence type="ECO:0000256" key="2">
    <source>
        <dbReference type="ARBA" id="ARBA00023125"/>
    </source>
</evidence>
<feature type="domain" description="HTH luxR-type" evidence="4">
    <location>
        <begin position="172"/>
        <end position="237"/>
    </location>
</feature>
<dbReference type="InterPro" id="IPR000792">
    <property type="entry name" value="Tscrpt_reg_LuxR_C"/>
</dbReference>
<evidence type="ECO:0000256" key="3">
    <source>
        <dbReference type="ARBA" id="ARBA00023163"/>
    </source>
</evidence>
<dbReference type="PROSITE" id="PS50043">
    <property type="entry name" value="HTH_LUXR_2"/>
    <property type="match status" value="1"/>
</dbReference>
<dbReference type="PANTHER" id="PTHR44688">
    <property type="entry name" value="DNA-BINDING TRANSCRIPTIONAL ACTIVATOR DEVR_DOSR"/>
    <property type="match status" value="1"/>
</dbReference>
<dbReference type="Proteomes" id="UP000623440">
    <property type="component" value="Unassembled WGS sequence"/>
</dbReference>
<reference evidence="5 6" key="1">
    <citation type="journal article" date="2020" name="ISME J.">
        <title>Comparative genomics reveals insights into cyanobacterial evolution and habitat adaptation.</title>
        <authorList>
            <person name="Chen M.Y."/>
            <person name="Teng W.K."/>
            <person name="Zhao L."/>
            <person name="Hu C.X."/>
            <person name="Zhou Y.K."/>
            <person name="Han B.P."/>
            <person name="Song L.R."/>
            <person name="Shu W.S."/>
        </authorList>
    </citation>
    <scope>NUCLEOTIDE SEQUENCE [LARGE SCALE GENOMIC DNA]</scope>
    <source>
        <strain evidence="5 6">FACHB-838</strain>
    </source>
</reference>
<dbReference type="PANTHER" id="PTHR44688:SF16">
    <property type="entry name" value="DNA-BINDING TRANSCRIPTIONAL ACTIVATOR DEVR_DOSR"/>
    <property type="match status" value="1"/>
</dbReference>
<keyword evidence="1" id="KW-0805">Transcription regulation</keyword>
<dbReference type="InterPro" id="IPR016032">
    <property type="entry name" value="Sig_transdc_resp-reg_C-effctor"/>
</dbReference>